<sequence>MTDMISPIPGVESFVVTPGGLGTGLRISIARPPLSATGAAAAPSSTIYVTDADYCFGTVVEAARMGHYGGEVGPAVIVGIGYAEERGDYAFVGRRRGLDFYRGPRRSLDLPGLGTLELGGADSFLAALIEGVVPEVERRAPETAGTRRILFGTSAGGHFAAFALTQRPDAFTGYAMMSPALVDFPPMPGAAQMVEAVSALPAGAIPAGISVFLSAGAREEEPGEAVAAASIITNAYRMRTALAAHGVATELAIFADETHISVMGAAIARALRFLVPAQDAPSWQAALEPTQ</sequence>
<comment type="caution">
    <text evidence="3">The sequence shown here is derived from an EMBL/GenBank/DDBJ whole genome shotgun (WGS) entry which is preliminary data.</text>
</comment>
<evidence type="ECO:0000313" key="4">
    <source>
        <dbReference type="Proteomes" id="UP000706039"/>
    </source>
</evidence>
<comment type="similarity">
    <text evidence="1">Belongs to the esterase D family.</text>
</comment>
<accession>A0ABS7PXZ3</accession>
<dbReference type="RefSeq" id="WP_222992311.1">
    <property type="nucleotide sequence ID" value="NZ_JAINVV010000011.1"/>
</dbReference>
<reference evidence="3 4" key="1">
    <citation type="submission" date="2021-08" db="EMBL/GenBank/DDBJ databases">
        <authorList>
            <person name="Tuo L."/>
        </authorList>
    </citation>
    <scope>NUCLEOTIDE SEQUENCE [LARGE SCALE GENOMIC DNA]</scope>
    <source>
        <strain evidence="3 4">JCM 31229</strain>
    </source>
</reference>
<keyword evidence="4" id="KW-1185">Reference proteome</keyword>
<dbReference type="InterPro" id="IPR029058">
    <property type="entry name" value="AB_hydrolase_fold"/>
</dbReference>
<proteinExistence type="inferred from homology"/>
<dbReference type="PANTHER" id="PTHR40841">
    <property type="entry name" value="SIDEROPHORE TRIACETYLFUSARININE C ESTERASE"/>
    <property type="match status" value="1"/>
</dbReference>
<dbReference type="InterPro" id="IPR000801">
    <property type="entry name" value="Esterase-like"/>
</dbReference>
<dbReference type="PANTHER" id="PTHR40841:SF2">
    <property type="entry name" value="SIDEROPHORE-DEGRADING ESTERASE (EUROFUNG)"/>
    <property type="match status" value="1"/>
</dbReference>
<protein>
    <recommendedName>
        <fullName evidence="5">Alpha/beta hydrolase</fullName>
    </recommendedName>
</protein>
<evidence type="ECO:0000313" key="3">
    <source>
        <dbReference type="EMBL" id="MBY8825212.1"/>
    </source>
</evidence>
<organism evidence="3 4">
    <name type="scientific">Sphingomonas colocasiae</name>
    <dbReference type="NCBI Taxonomy" id="1848973"/>
    <lineage>
        <taxon>Bacteria</taxon>
        <taxon>Pseudomonadati</taxon>
        <taxon>Pseudomonadota</taxon>
        <taxon>Alphaproteobacteria</taxon>
        <taxon>Sphingomonadales</taxon>
        <taxon>Sphingomonadaceae</taxon>
        <taxon>Sphingomonas</taxon>
    </lineage>
</organism>
<dbReference type="InterPro" id="IPR052558">
    <property type="entry name" value="Siderophore_Hydrolase_D"/>
</dbReference>
<evidence type="ECO:0008006" key="5">
    <source>
        <dbReference type="Google" id="ProtNLM"/>
    </source>
</evidence>
<gene>
    <name evidence="3" type="ORF">K7G82_23115</name>
</gene>
<dbReference type="Gene3D" id="3.40.50.1820">
    <property type="entry name" value="alpha/beta hydrolase"/>
    <property type="match status" value="1"/>
</dbReference>
<dbReference type="Proteomes" id="UP000706039">
    <property type="component" value="Unassembled WGS sequence"/>
</dbReference>
<evidence type="ECO:0000256" key="2">
    <source>
        <dbReference type="ARBA" id="ARBA00022801"/>
    </source>
</evidence>
<keyword evidence="2" id="KW-0378">Hydrolase</keyword>
<name>A0ABS7PXZ3_9SPHN</name>
<dbReference type="EMBL" id="JAINVV010000011">
    <property type="protein sequence ID" value="MBY8825212.1"/>
    <property type="molecule type" value="Genomic_DNA"/>
</dbReference>
<dbReference type="SUPFAM" id="SSF53474">
    <property type="entry name" value="alpha/beta-Hydrolases"/>
    <property type="match status" value="1"/>
</dbReference>
<evidence type="ECO:0000256" key="1">
    <source>
        <dbReference type="ARBA" id="ARBA00005622"/>
    </source>
</evidence>
<dbReference type="Pfam" id="PF00756">
    <property type="entry name" value="Esterase"/>
    <property type="match status" value="1"/>
</dbReference>